<name>A0A8S5L7G7_9CAUD</name>
<organism evidence="1">
    <name type="scientific">Siphoviridae sp. ctnFV5</name>
    <dbReference type="NCBI Taxonomy" id="2823600"/>
    <lineage>
        <taxon>Viruses</taxon>
        <taxon>Duplodnaviria</taxon>
        <taxon>Heunggongvirae</taxon>
        <taxon>Uroviricota</taxon>
        <taxon>Caudoviricetes</taxon>
    </lineage>
</organism>
<protein>
    <submittedName>
        <fullName evidence="1">Uncharacterized protein</fullName>
    </submittedName>
</protein>
<reference evidence="1" key="1">
    <citation type="journal article" date="2021" name="Proc. Natl. Acad. Sci. U.S.A.">
        <title>A Catalog of Tens of Thousands of Viruses from Human Metagenomes Reveals Hidden Associations with Chronic Diseases.</title>
        <authorList>
            <person name="Tisza M.J."/>
            <person name="Buck C.B."/>
        </authorList>
    </citation>
    <scope>NUCLEOTIDE SEQUENCE</scope>
    <source>
        <strain evidence="1">CtnFV5</strain>
    </source>
</reference>
<accession>A0A8S5L7G7</accession>
<dbReference type="EMBL" id="BK014647">
    <property type="protein sequence ID" value="DAD65706.1"/>
    <property type="molecule type" value="Genomic_DNA"/>
</dbReference>
<sequence>MVFTDEKLNKLLIGGYEKAVSDDKDTFIAFYAYLFDDNDPCTTCGNKLKGYWNKLIDEGKEKLRIKNNIIMAKKGQNTQEELANEQVGKLANDKCAFKLREGIGSLAMDFGSSELFNNDTITDEIALRYLKINKNRIANFEVYPENWEELIK</sequence>
<proteinExistence type="predicted"/>
<evidence type="ECO:0000313" key="1">
    <source>
        <dbReference type="EMBL" id="DAD65706.1"/>
    </source>
</evidence>